<dbReference type="RefSeq" id="WP_013327882.1">
    <property type="nucleotide sequence ID" value="NC_014506.1"/>
</dbReference>
<dbReference type="AlphaFoldDB" id="E0URW5"/>
<gene>
    <name evidence="1" type="ordered locus">Saut_2087</name>
</gene>
<name>E0URW5_SULAO</name>
<dbReference type="EMBL" id="CP002205">
    <property type="protein sequence ID" value="ADN10129.1"/>
    <property type="molecule type" value="Genomic_DNA"/>
</dbReference>
<organism evidence="1 2">
    <name type="scientific">Sulfurimonas autotrophica (strain ATCC BAA-671 / DSM 16294 / JCM 11897 / OK10)</name>
    <dbReference type="NCBI Taxonomy" id="563040"/>
    <lineage>
        <taxon>Bacteria</taxon>
        <taxon>Pseudomonadati</taxon>
        <taxon>Campylobacterota</taxon>
        <taxon>Epsilonproteobacteria</taxon>
        <taxon>Campylobacterales</taxon>
        <taxon>Sulfurimonadaceae</taxon>
        <taxon>Sulfurimonas</taxon>
    </lineage>
</organism>
<dbReference type="HOGENOM" id="CLU_1609927_0_0_7"/>
<reference evidence="2" key="1">
    <citation type="journal article" date="2010" name="Stand. Genomic Sci.">
        <title>Complete genome sequence of Sulfurimonas autotrophica type strain (OK10).</title>
        <authorList>
            <person name="Sikorski J."/>
            <person name="Munk C."/>
            <person name="Lapidus A."/>
            <person name="Djao O."/>
            <person name="Lucas S."/>
            <person name="Glavina Del Rio T."/>
            <person name="Nolan M."/>
            <person name="Tice H."/>
            <person name="Han C."/>
            <person name="Cheng J."/>
            <person name="Tapia R."/>
            <person name="Goodwin L."/>
            <person name="Pitluck S."/>
            <person name="Liolios K."/>
            <person name="Ivanova N."/>
            <person name="Mavromatis K."/>
            <person name="Mikhailova N."/>
            <person name="Pati A."/>
            <person name="Sims D."/>
            <person name="Meincke L."/>
            <person name="Brettin T."/>
            <person name="Detter J."/>
            <person name="Chen A."/>
            <person name="Palaniappan K."/>
            <person name="Land M."/>
            <person name="Hauser L."/>
            <person name="Chang Y."/>
            <person name="Jeffries C."/>
            <person name="Rohde M."/>
            <person name="Lang E."/>
            <person name="Spring S."/>
            <person name="Goker M."/>
            <person name="Woyke T."/>
            <person name="Bristow J."/>
            <person name="Eisen J."/>
            <person name="Markowitz V."/>
            <person name="Hugenholtz P."/>
            <person name="Kyrpides N."/>
            <person name="Klenk H."/>
        </authorList>
    </citation>
    <scope>NUCLEOTIDE SEQUENCE [LARGE SCALE GENOMIC DNA]</scope>
    <source>
        <strain evidence="2">ATCC BAA-671 / DSM 16294 / JCM 11897 / OK10</strain>
    </source>
</reference>
<evidence type="ECO:0000313" key="2">
    <source>
        <dbReference type="Proteomes" id="UP000007803"/>
    </source>
</evidence>
<keyword evidence="2" id="KW-1185">Reference proteome</keyword>
<accession>E0URW5</accession>
<evidence type="ECO:0000313" key="1">
    <source>
        <dbReference type="EMBL" id="ADN10129.1"/>
    </source>
</evidence>
<proteinExistence type="predicted"/>
<sequence>MCNFNNQNEQTKKFLHLFLTKAAQSVGGVNYLLALIEAMRAKKPHPLMQKNCQIASNNTIIKWNKVVFKDKIDLIQKILVAHREAQEKDFNILNEANMKTKKNIINMAKALAPLEFIITPQNPNDGEGFSFKVFDTLEDDIIRFNPIFIALFFCSSEFAKKAIKYQSI</sequence>
<dbReference type="OrthoDB" id="5343880at2"/>
<dbReference type="eggNOG" id="ENOG50328MU">
    <property type="taxonomic scope" value="Bacteria"/>
</dbReference>
<dbReference type="Proteomes" id="UP000007803">
    <property type="component" value="Chromosome"/>
</dbReference>
<dbReference type="STRING" id="563040.Saut_2087"/>
<dbReference type="KEGG" id="sua:Saut_2087"/>
<protein>
    <submittedName>
        <fullName evidence="1">Uncharacterized protein</fullName>
    </submittedName>
</protein>